<keyword evidence="3" id="KW-1185">Reference proteome</keyword>
<organism evidence="2 3">
    <name type="scientific">Patella caerulea</name>
    <name type="common">Rayed Mediterranean limpet</name>
    <dbReference type="NCBI Taxonomy" id="87958"/>
    <lineage>
        <taxon>Eukaryota</taxon>
        <taxon>Metazoa</taxon>
        <taxon>Spiralia</taxon>
        <taxon>Lophotrochozoa</taxon>
        <taxon>Mollusca</taxon>
        <taxon>Gastropoda</taxon>
        <taxon>Patellogastropoda</taxon>
        <taxon>Patelloidea</taxon>
        <taxon>Patellidae</taxon>
        <taxon>Patella</taxon>
    </lineage>
</organism>
<feature type="chain" id="PRO_5042868286" evidence="1">
    <location>
        <begin position="27"/>
        <end position="172"/>
    </location>
</feature>
<proteinExistence type="predicted"/>
<protein>
    <submittedName>
        <fullName evidence="2">Uncharacterized protein</fullName>
    </submittedName>
</protein>
<dbReference type="AlphaFoldDB" id="A0AAN8J5B5"/>
<gene>
    <name evidence="2" type="ORF">SNE40_020766</name>
</gene>
<comment type="caution">
    <text evidence="2">The sequence shown here is derived from an EMBL/GenBank/DDBJ whole genome shotgun (WGS) entry which is preliminary data.</text>
</comment>
<keyword evidence="1" id="KW-0732">Signal</keyword>
<name>A0AAN8J5B5_PATCE</name>
<evidence type="ECO:0000313" key="2">
    <source>
        <dbReference type="EMBL" id="KAK6169777.1"/>
    </source>
</evidence>
<feature type="signal peptide" evidence="1">
    <location>
        <begin position="1"/>
        <end position="26"/>
    </location>
</feature>
<dbReference type="EMBL" id="JAZGQO010000015">
    <property type="protein sequence ID" value="KAK6169777.1"/>
    <property type="molecule type" value="Genomic_DNA"/>
</dbReference>
<sequence length="172" mass="19136">MVLKCLHPVCLQILAVLTVLVTISYGKVFDSIVCNGVNPSCATHHLICPYNTTLVIKKAQYGYVVPQAQCGSVTTTCTNWRTCCRYDKSDCLVDFTASDMSKIYECSGLSYCKILPPPRGVAGNCSDNKDYVYSRIQHGCSNASVIINLSDKTKQEINKNQVIIKYDKYKKK</sequence>
<accession>A0AAN8J5B5</accession>
<evidence type="ECO:0000256" key="1">
    <source>
        <dbReference type="SAM" id="SignalP"/>
    </source>
</evidence>
<evidence type="ECO:0000313" key="3">
    <source>
        <dbReference type="Proteomes" id="UP001347796"/>
    </source>
</evidence>
<dbReference type="Proteomes" id="UP001347796">
    <property type="component" value="Unassembled WGS sequence"/>
</dbReference>
<reference evidence="2 3" key="1">
    <citation type="submission" date="2024-01" db="EMBL/GenBank/DDBJ databases">
        <title>The genome of the rayed Mediterranean limpet Patella caerulea (Linnaeus, 1758).</title>
        <authorList>
            <person name="Anh-Thu Weber A."/>
            <person name="Halstead-Nussloch G."/>
        </authorList>
    </citation>
    <scope>NUCLEOTIDE SEQUENCE [LARGE SCALE GENOMIC DNA]</scope>
    <source>
        <strain evidence="2">AATW-2023a</strain>
        <tissue evidence="2">Whole specimen</tissue>
    </source>
</reference>